<keyword evidence="2" id="KW-0472">Membrane</keyword>
<evidence type="ECO:0000256" key="1">
    <source>
        <dbReference type="SAM" id="MobiDB-lite"/>
    </source>
</evidence>
<name>W4V897_9FIRM</name>
<keyword evidence="2" id="KW-1133">Transmembrane helix</keyword>
<keyword evidence="3" id="KW-0966">Cell projection</keyword>
<evidence type="ECO:0000313" key="4">
    <source>
        <dbReference type="Proteomes" id="UP000019109"/>
    </source>
</evidence>
<accession>W4V897</accession>
<gene>
    <name evidence="3" type="ORF">JCM21531_2453</name>
</gene>
<keyword evidence="2" id="KW-0812">Transmembrane</keyword>
<feature type="region of interest" description="Disordered" evidence="1">
    <location>
        <begin position="1"/>
        <end position="23"/>
    </location>
</feature>
<dbReference type="Proteomes" id="UP000019109">
    <property type="component" value="Unassembled WGS sequence"/>
</dbReference>
<reference evidence="3" key="1">
    <citation type="journal article" date="2014" name="Genome Announc.">
        <title>Draft Genome Sequence of Clostridium straminisolvens Strain JCM 21531T, Isolated from a Cellulose-Degrading Bacterial Community.</title>
        <authorList>
            <person name="Yuki M."/>
            <person name="Oshima K."/>
            <person name="Suda W."/>
            <person name="Sakamoto M."/>
            <person name="Kitamura K."/>
            <person name="Iida T."/>
            <person name="Hattori M."/>
            <person name="Ohkuma M."/>
        </authorList>
    </citation>
    <scope>NUCLEOTIDE SEQUENCE [LARGE SCALE GENOMIC DNA]</scope>
    <source>
        <strain evidence="3">JCM 21531</strain>
    </source>
</reference>
<feature type="transmembrane region" description="Helical" evidence="2">
    <location>
        <begin position="30"/>
        <end position="55"/>
    </location>
</feature>
<keyword evidence="3" id="KW-0282">Flagellum</keyword>
<keyword evidence="4" id="KW-1185">Reference proteome</keyword>
<protein>
    <submittedName>
        <fullName evidence="3">Flagellar protein FlbB</fullName>
    </submittedName>
</protein>
<organism evidence="3 4">
    <name type="scientific">Acetivibrio straminisolvens JCM 21531</name>
    <dbReference type="NCBI Taxonomy" id="1294263"/>
    <lineage>
        <taxon>Bacteria</taxon>
        <taxon>Bacillati</taxon>
        <taxon>Bacillota</taxon>
        <taxon>Clostridia</taxon>
        <taxon>Eubacteriales</taxon>
        <taxon>Oscillospiraceae</taxon>
        <taxon>Acetivibrio</taxon>
    </lineage>
</organism>
<dbReference type="RefSeq" id="WP_243467458.1">
    <property type="nucleotide sequence ID" value="NZ_BAVR01000028.1"/>
</dbReference>
<proteinExistence type="predicted"/>
<dbReference type="EMBL" id="BAVR01000028">
    <property type="protein sequence ID" value="GAE88964.1"/>
    <property type="molecule type" value="Genomic_DNA"/>
</dbReference>
<sequence>MAKEKIQETIKNPEAQGSGTEKKEVKRSGFLFGLLVLLVTLIVIVSVVGGVFSLLSGTM</sequence>
<keyword evidence="3" id="KW-0969">Cilium</keyword>
<evidence type="ECO:0000256" key="2">
    <source>
        <dbReference type="SAM" id="Phobius"/>
    </source>
</evidence>
<dbReference type="AlphaFoldDB" id="W4V897"/>
<comment type="caution">
    <text evidence="3">The sequence shown here is derived from an EMBL/GenBank/DDBJ whole genome shotgun (WGS) entry which is preliminary data.</text>
</comment>
<dbReference type="STRING" id="1294263.JCM21531_2453"/>
<evidence type="ECO:0000313" key="3">
    <source>
        <dbReference type="EMBL" id="GAE88964.1"/>
    </source>
</evidence>